<feature type="chain" id="PRO_5028995046" description="Porin" evidence="1">
    <location>
        <begin position="20"/>
        <end position="73"/>
    </location>
</feature>
<evidence type="ECO:0000313" key="2">
    <source>
        <dbReference type="EMBL" id="QND71260.1"/>
    </source>
</evidence>
<organism evidence="2 3">
    <name type="scientific">Tardiphaga robiniae</name>
    <dbReference type="NCBI Taxonomy" id="943830"/>
    <lineage>
        <taxon>Bacteria</taxon>
        <taxon>Pseudomonadati</taxon>
        <taxon>Pseudomonadota</taxon>
        <taxon>Alphaproteobacteria</taxon>
        <taxon>Hyphomicrobiales</taxon>
        <taxon>Nitrobacteraceae</taxon>
        <taxon>Tardiphaga</taxon>
    </lineage>
</organism>
<proteinExistence type="predicted"/>
<evidence type="ECO:0000256" key="1">
    <source>
        <dbReference type="SAM" id="SignalP"/>
    </source>
</evidence>
<dbReference type="RefSeq" id="WP_184516811.1">
    <property type="nucleotide sequence ID" value="NZ_CP050292.1"/>
</dbReference>
<evidence type="ECO:0000313" key="3">
    <source>
        <dbReference type="Proteomes" id="UP000515291"/>
    </source>
</evidence>
<dbReference type="Proteomes" id="UP000515291">
    <property type="component" value="Chromosome"/>
</dbReference>
<protein>
    <recommendedName>
        <fullName evidence="4">Porin</fullName>
    </recommendedName>
</protein>
<accession>A0A7G6TWX8</accession>
<evidence type="ECO:0008006" key="4">
    <source>
        <dbReference type="Google" id="ProtNLM"/>
    </source>
</evidence>
<feature type="signal peptide" evidence="1">
    <location>
        <begin position="1"/>
        <end position="19"/>
    </location>
</feature>
<dbReference type="AlphaFoldDB" id="A0A7G6TWX8"/>
<dbReference type="EMBL" id="CP050292">
    <property type="protein sequence ID" value="QND71260.1"/>
    <property type="molecule type" value="Genomic_DNA"/>
</dbReference>
<name>A0A7G6TWX8_9BRAD</name>
<sequence length="73" mass="7369">MRIVAVGLLIAVIPLQAFAAASKKPVATKQSMTPAPRKPDPCKQYGAGFVQVEGTSTCIRVGGSVGIGGGVSQ</sequence>
<gene>
    <name evidence="2" type="ORF">HB776_08420</name>
</gene>
<keyword evidence="1" id="KW-0732">Signal</keyword>
<reference evidence="3" key="1">
    <citation type="journal article" date="2020" name="Mol. Plant Microbe">
        <title>Rhizobial microsymbionts of the narrowly endemic Oxytropis species growing in Kamchatka are characterized by significant genetic diversity and possess a set of genes that are associated with T3SS and T6SS secretion systems and can affect the development of symbiosis.</title>
        <authorList>
            <person name="Safronova V."/>
            <person name="Guro P."/>
            <person name="Sazanova A."/>
            <person name="Kuznetsova I."/>
            <person name="Belimov A."/>
            <person name="Yakubov V."/>
            <person name="Chirak E."/>
            <person name="Afonin A."/>
            <person name="Gogolev Y."/>
            <person name="Andronov E."/>
            <person name="Tikhonovich I."/>
        </authorList>
    </citation>
    <scope>NUCLEOTIDE SEQUENCE [LARGE SCALE GENOMIC DNA]</scope>
    <source>
        <strain evidence="3">581</strain>
    </source>
</reference>
<dbReference type="KEGG" id="trb:HB776_08420"/>